<evidence type="ECO:0000313" key="3">
    <source>
        <dbReference type="EMBL" id="MBB6544198.1"/>
    </source>
</evidence>
<keyword evidence="3" id="KW-0132">Cell division</keyword>
<keyword evidence="2" id="KW-0067">ATP-binding</keyword>
<dbReference type="AlphaFoldDB" id="A0A7X0TUH0"/>
<evidence type="ECO:0000256" key="2">
    <source>
        <dbReference type="ARBA" id="ARBA00022840"/>
    </source>
</evidence>
<evidence type="ECO:0000313" key="4">
    <source>
        <dbReference type="Proteomes" id="UP000537141"/>
    </source>
</evidence>
<evidence type="ECO:0000256" key="1">
    <source>
        <dbReference type="ARBA" id="ARBA00022741"/>
    </source>
</evidence>
<dbReference type="EMBL" id="JACHHU010000025">
    <property type="protein sequence ID" value="MBB6544198.1"/>
    <property type="molecule type" value="Genomic_DNA"/>
</dbReference>
<organism evidence="3 4">
    <name type="scientific">Thalassotalea piscium</name>
    <dbReference type="NCBI Taxonomy" id="1230533"/>
    <lineage>
        <taxon>Bacteria</taxon>
        <taxon>Pseudomonadati</taxon>
        <taxon>Pseudomonadota</taxon>
        <taxon>Gammaproteobacteria</taxon>
        <taxon>Alteromonadales</taxon>
        <taxon>Colwelliaceae</taxon>
        <taxon>Thalassotalea</taxon>
    </lineage>
</organism>
<protein>
    <submittedName>
        <fullName evidence="3">Cell division protein ZapE</fullName>
    </submittedName>
</protein>
<dbReference type="PANTHER" id="PTHR12169">
    <property type="entry name" value="ATPASE N2B"/>
    <property type="match status" value="1"/>
</dbReference>
<reference evidence="3 4" key="1">
    <citation type="submission" date="2020-08" db="EMBL/GenBank/DDBJ databases">
        <title>Genomic Encyclopedia of Type Strains, Phase IV (KMG-IV): sequencing the most valuable type-strain genomes for metagenomic binning, comparative biology and taxonomic classification.</title>
        <authorList>
            <person name="Goeker M."/>
        </authorList>
    </citation>
    <scope>NUCLEOTIDE SEQUENCE [LARGE SCALE GENOMIC DNA]</scope>
    <source>
        <strain evidence="3 4">DSM 26287</strain>
    </source>
</reference>
<accession>A0A7X0TUH0</accession>
<keyword evidence="1" id="KW-0547">Nucleotide-binding</keyword>
<dbReference type="SUPFAM" id="SSF52540">
    <property type="entry name" value="P-loop containing nucleoside triphosphate hydrolases"/>
    <property type="match status" value="1"/>
</dbReference>
<dbReference type="PANTHER" id="PTHR12169:SF6">
    <property type="entry name" value="AFG1-LIKE ATPASE"/>
    <property type="match status" value="1"/>
</dbReference>
<proteinExistence type="predicted"/>
<dbReference type="Gene3D" id="3.40.50.300">
    <property type="entry name" value="P-loop containing nucleotide triphosphate hydrolases"/>
    <property type="match status" value="1"/>
</dbReference>
<dbReference type="InterPro" id="IPR005654">
    <property type="entry name" value="ATPase_AFG1-like"/>
</dbReference>
<dbReference type="NCBIfam" id="NF040713">
    <property type="entry name" value="ZapE"/>
    <property type="match status" value="1"/>
</dbReference>
<dbReference type="GO" id="GO:0051301">
    <property type="term" value="P:cell division"/>
    <property type="evidence" value="ECO:0007669"/>
    <property type="project" value="UniProtKB-KW"/>
</dbReference>
<dbReference type="Proteomes" id="UP000537141">
    <property type="component" value="Unassembled WGS sequence"/>
</dbReference>
<comment type="caution">
    <text evidence="3">The sequence shown here is derived from an EMBL/GenBank/DDBJ whole genome shotgun (WGS) entry which is preliminary data.</text>
</comment>
<dbReference type="GO" id="GO:0032153">
    <property type="term" value="C:cell division site"/>
    <property type="evidence" value="ECO:0007669"/>
    <property type="project" value="TreeGrafter"/>
</dbReference>
<dbReference type="InterPro" id="IPR027417">
    <property type="entry name" value="P-loop_NTPase"/>
</dbReference>
<dbReference type="GO" id="GO:0005737">
    <property type="term" value="C:cytoplasm"/>
    <property type="evidence" value="ECO:0007669"/>
    <property type="project" value="TreeGrafter"/>
</dbReference>
<dbReference type="RefSeq" id="WP_184425091.1">
    <property type="nucleotide sequence ID" value="NZ_AP027362.1"/>
</dbReference>
<keyword evidence="3" id="KW-0131">Cell cycle</keyword>
<sequence>MPTNFSTVTNASSLSPLEQYQALVNAKKISFDPSQQQAISLLQQLYKTLNSTNVNGDRPSKNAAIKGVYLWGKVGRGKTFLMDLFVNSLPSIICKRQHFHHFMQEVHQELNALSGKAEPLRFIAEQFSQQYKVLCFDEFFVTDIGDAMLLGNLLTFMFELGIVVVSTSNCAPHELYRNGLQRERFLPAITAIEQHTDVIALTGALDHRNRSLTYVQNYFVLPEFTDQQIALHRKLLHRFELDLPSQLNKKPDNSASEINILGRKITYIAKSTNASNRTICFDFTDLCQGPRSHFDYVELAKRFSTLLLFNVPPMSGQAYERIKARGTEDNGSNINVSAGQTGEREVILAPMDDAARRFIALVDECYDCNLNLIITAYVAQDQLYNNGSLLFEFERTRSRLVEMASQEYLHQSY</sequence>
<keyword evidence="4" id="KW-1185">Reference proteome</keyword>
<dbReference type="GO" id="GO:0005524">
    <property type="term" value="F:ATP binding"/>
    <property type="evidence" value="ECO:0007669"/>
    <property type="project" value="UniProtKB-KW"/>
</dbReference>
<dbReference type="GO" id="GO:0016887">
    <property type="term" value="F:ATP hydrolysis activity"/>
    <property type="evidence" value="ECO:0007669"/>
    <property type="project" value="InterPro"/>
</dbReference>
<dbReference type="Pfam" id="PF03969">
    <property type="entry name" value="AFG1_ATPase"/>
    <property type="match status" value="2"/>
</dbReference>
<gene>
    <name evidence="3" type="ORF">HNQ55_002726</name>
</gene>
<name>A0A7X0TUH0_9GAMM</name>